<keyword evidence="5" id="KW-1185">Reference proteome</keyword>
<dbReference type="Proteomes" id="UP000758603">
    <property type="component" value="Unassembled WGS sequence"/>
</dbReference>
<comment type="caution">
    <text evidence="4">The sequence shown here is derived from an EMBL/GenBank/DDBJ whole genome shotgun (WGS) entry which is preliminary data.</text>
</comment>
<protein>
    <recommendedName>
        <fullName evidence="3">DUF7492 domain-containing protein</fullName>
    </recommendedName>
</protein>
<dbReference type="EMBL" id="JAGPXC010000002">
    <property type="protein sequence ID" value="KAH6657870.1"/>
    <property type="molecule type" value="Genomic_DNA"/>
</dbReference>
<organism evidence="4 5">
    <name type="scientific">Truncatella angustata</name>
    <dbReference type="NCBI Taxonomy" id="152316"/>
    <lineage>
        <taxon>Eukaryota</taxon>
        <taxon>Fungi</taxon>
        <taxon>Dikarya</taxon>
        <taxon>Ascomycota</taxon>
        <taxon>Pezizomycotina</taxon>
        <taxon>Sordariomycetes</taxon>
        <taxon>Xylariomycetidae</taxon>
        <taxon>Amphisphaeriales</taxon>
        <taxon>Sporocadaceae</taxon>
        <taxon>Truncatella</taxon>
    </lineage>
</organism>
<sequence length="456" mass="48190">MVMAQRVVSGLAILASAQSVTAHTWVEMVRRISSSGSFVGDIGYVMGHMNRSDTGFSDTAVQIKIDDVTSNPKVCGTIGAAGYTNKAYPPITASPGEFLALQYAENGHVSFPDQTPRGFKGGNIMIYATSEDITNIGVNDVLYQWNTEGTGGDQKGKLIGSHFFDDGQCYENPNASPIRAERAAKYKAESLLCQSTVQLPSDLATSGSVNLLWVWDWPQNPNESGKNTTEIYTSCMTVNLQDDSDDAATSVKAFSFAKNLDITDAAIPAQVKTLIEVEQRGTGTASPAAATDVADATTTRSASATTSKATLSSSKSKHPNNGVKTVTVTEAAETVTEYQTVTVGAGAGSGSSRRTSSSAASATATSLKTSVRASRSSSSPVATGAASITGVEPFLRARITGQLPVFHRGRALSGEHKAFHGVHMAEMVHDSWLRGEREGKKTANNGTRDLHEIKTF</sequence>
<dbReference type="InterPro" id="IPR055915">
    <property type="entry name" value="DUF7492"/>
</dbReference>
<feature type="chain" id="PRO_5040275370" description="DUF7492 domain-containing protein" evidence="2">
    <location>
        <begin position="23"/>
        <end position="456"/>
    </location>
</feature>
<feature type="domain" description="DUF7492" evidence="3">
    <location>
        <begin position="20"/>
        <end position="267"/>
    </location>
</feature>
<evidence type="ECO:0000313" key="5">
    <source>
        <dbReference type="Proteomes" id="UP000758603"/>
    </source>
</evidence>
<evidence type="ECO:0000259" key="3">
    <source>
        <dbReference type="Pfam" id="PF24320"/>
    </source>
</evidence>
<evidence type="ECO:0000256" key="1">
    <source>
        <dbReference type="SAM" id="MobiDB-lite"/>
    </source>
</evidence>
<evidence type="ECO:0000256" key="2">
    <source>
        <dbReference type="SAM" id="SignalP"/>
    </source>
</evidence>
<keyword evidence="2" id="KW-0732">Signal</keyword>
<evidence type="ECO:0000313" key="4">
    <source>
        <dbReference type="EMBL" id="KAH6657870.1"/>
    </source>
</evidence>
<dbReference type="Pfam" id="PF24320">
    <property type="entry name" value="DUF7492"/>
    <property type="match status" value="1"/>
</dbReference>
<reference evidence="4" key="1">
    <citation type="journal article" date="2021" name="Nat. Commun.">
        <title>Genetic determinants of endophytism in the Arabidopsis root mycobiome.</title>
        <authorList>
            <person name="Mesny F."/>
            <person name="Miyauchi S."/>
            <person name="Thiergart T."/>
            <person name="Pickel B."/>
            <person name="Atanasova L."/>
            <person name="Karlsson M."/>
            <person name="Huettel B."/>
            <person name="Barry K.W."/>
            <person name="Haridas S."/>
            <person name="Chen C."/>
            <person name="Bauer D."/>
            <person name="Andreopoulos W."/>
            <person name="Pangilinan J."/>
            <person name="LaButti K."/>
            <person name="Riley R."/>
            <person name="Lipzen A."/>
            <person name="Clum A."/>
            <person name="Drula E."/>
            <person name="Henrissat B."/>
            <person name="Kohler A."/>
            <person name="Grigoriev I.V."/>
            <person name="Martin F.M."/>
            <person name="Hacquard S."/>
        </authorList>
    </citation>
    <scope>NUCLEOTIDE SEQUENCE</scope>
    <source>
        <strain evidence="4">MPI-SDFR-AT-0073</strain>
    </source>
</reference>
<dbReference type="RefSeq" id="XP_045962104.1">
    <property type="nucleotide sequence ID" value="XM_046099647.1"/>
</dbReference>
<feature type="signal peptide" evidence="2">
    <location>
        <begin position="1"/>
        <end position="22"/>
    </location>
</feature>
<dbReference type="GeneID" id="70128539"/>
<feature type="region of interest" description="Disordered" evidence="1">
    <location>
        <begin position="280"/>
        <end position="324"/>
    </location>
</feature>
<accession>A0A9P8UTT9</accession>
<proteinExistence type="predicted"/>
<dbReference type="OrthoDB" id="64281at2759"/>
<feature type="region of interest" description="Disordered" evidence="1">
    <location>
        <begin position="344"/>
        <end position="383"/>
    </location>
</feature>
<name>A0A9P8UTT9_9PEZI</name>
<gene>
    <name evidence="4" type="ORF">BKA67DRAFT_533057</name>
</gene>
<feature type="compositionally biased region" description="Low complexity" evidence="1">
    <location>
        <begin position="284"/>
        <end position="314"/>
    </location>
</feature>
<dbReference type="AlphaFoldDB" id="A0A9P8UTT9"/>